<protein>
    <submittedName>
        <fullName evidence="1">Uncharacterized protein</fullName>
    </submittedName>
</protein>
<dbReference type="AlphaFoldDB" id="A0A402CQR3"/>
<dbReference type="Pfam" id="PF14579">
    <property type="entry name" value="HHH_6"/>
    <property type="match status" value="1"/>
</dbReference>
<name>A0A402CQR3_9BACT</name>
<evidence type="ECO:0000313" key="1">
    <source>
        <dbReference type="EMBL" id="BDI32614.1"/>
    </source>
</evidence>
<organism evidence="1 2">
    <name type="scientific">Capsulimonas corticalis</name>
    <dbReference type="NCBI Taxonomy" id="2219043"/>
    <lineage>
        <taxon>Bacteria</taxon>
        <taxon>Bacillati</taxon>
        <taxon>Armatimonadota</taxon>
        <taxon>Armatimonadia</taxon>
        <taxon>Capsulimonadales</taxon>
        <taxon>Capsulimonadaceae</taxon>
        <taxon>Capsulimonas</taxon>
    </lineage>
</organism>
<proteinExistence type="predicted"/>
<dbReference type="KEGG" id="ccot:CCAX7_46650"/>
<dbReference type="InterPro" id="IPR029460">
    <property type="entry name" value="DNAPol_HHH"/>
</dbReference>
<sequence length="65" mass="7341">MRDADIAAILAVRDQGAFHSLLDFCARVPLRRDPLESLLLCGAFDALHEHRRGLLWRLDETLAKA</sequence>
<gene>
    <name evidence="1" type="ORF">CCAX7_46650</name>
</gene>
<dbReference type="EMBL" id="AP025739">
    <property type="protein sequence ID" value="BDI32614.1"/>
    <property type="molecule type" value="Genomic_DNA"/>
</dbReference>
<dbReference type="Proteomes" id="UP000287394">
    <property type="component" value="Chromosome"/>
</dbReference>
<reference evidence="1 2" key="1">
    <citation type="journal article" date="2019" name="Int. J. Syst. Evol. Microbiol.">
        <title>Capsulimonas corticalis gen. nov., sp. nov., an aerobic capsulated bacterium, of a novel bacterial order, Capsulimonadales ord. nov., of the class Armatimonadia of the phylum Armatimonadetes.</title>
        <authorList>
            <person name="Li J."/>
            <person name="Kudo C."/>
            <person name="Tonouchi A."/>
        </authorList>
    </citation>
    <scope>NUCLEOTIDE SEQUENCE [LARGE SCALE GENOMIC DNA]</scope>
    <source>
        <strain evidence="1 2">AX-7</strain>
    </source>
</reference>
<keyword evidence="2" id="KW-1185">Reference proteome</keyword>
<accession>A0A402CQR3</accession>
<evidence type="ECO:0000313" key="2">
    <source>
        <dbReference type="Proteomes" id="UP000287394"/>
    </source>
</evidence>